<evidence type="ECO:0000313" key="5">
    <source>
        <dbReference type="Proteomes" id="UP000305848"/>
    </source>
</evidence>
<dbReference type="Gene3D" id="3.40.50.2300">
    <property type="match status" value="1"/>
</dbReference>
<evidence type="ECO:0000259" key="3">
    <source>
        <dbReference type="PROSITE" id="PS50930"/>
    </source>
</evidence>
<keyword evidence="1" id="KW-0597">Phosphoprotein</keyword>
<reference evidence="4 5" key="1">
    <citation type="submission" date="2019-05" db="EMBL/GenBank/DDBJ databases">
        <title>Panacibacter sp. strain 17mud1-8 Genome sequencing and assembly.</title>
        <authorList>
            <person name="Chhetri G."/>
        </authorList>
    </citation>
    <scope>NUCLEOTIDE SEQUENCE [LARGE SCALE GENOMIC DNA]</scope>
    <source>
        <strain evidence="4 5">17mud1-8</strain>
    </source>
</reference>
<gene>
    <name evidence="4" type="ORF">FC093_08350</name>
</gene>
<dbReference type="GO" id="GO:0003677">
    <property type="term" value="F:DNA binding"/>
    <property type="evidence" value="ECO:0007669"/>
    <property type="project" value="InterPro"/>
</dbReference>
<dbReference type="InterPro" id="IPR011006">
    <property type="entry name" value="CheY-like_superfamily"/>
</dbReference>
<dbReference type="SUPFAM" id="SSF52172">
    <property type="entry name" value="CheY-like"/>
    <property type="match status" value="1"/>
</dbReference>
<protein>
    <submittedName>
        <fullName evidence="4">Response regulator transcription factor</fullName>
    </submittedName>
</protein>
<evidence type="ECO:0000256" key="1">
    <source>
        <dbReference type="PROSITE-ProRule" id="PRU00169"/>
    </source>
</evidence>
<proteinExistence type="predicted"/>
<sequence length="250" mass="28418">MIKSIIIDDEQHCIDALKADLDKHCGNVEISATCLSGKEGVLAIKKIKPRLIFLDVEMPWMNGFEMLEMLDHIDFCIIFTTAYDKFAAKAFRISAIDYLLKPVDVNDLKIAIKKAEEKILASEGTINIENLLHNIRQPAQRQKIAFPQREGYEFIAAENILYCHAEGAYTNIYLKEGKKMLVSKTLGDVEEMLPADIFQRIHHSIVVNLEHISNFIRSDGGYVQIDNGEKLLVSKAKKEMLLQRLGLKKE</sequence>
<dbReference type="SMART" id="SM00448">
    <property type="entry name" value="REC"/>
    <property type="match status" value="1"/>
</dbReference>
<dbReference type="PANTHER" id="PTHR37299">
    <property type="entry name" value="TRANSCRIPTIONAL REGULATOR-RELATED"/>
    <property type="match status" value="1"/>
</dbReference>
<evidence type="ECO:0000259" key="2">
    <source>
        <dbReference type="PROSITE" id="PS50110"/>
    </source>
</evidence>
<dbReference type="InterPro" id="IPR001789">
    <property type="entry name" value="Sig_transdc_resp-reg_receiver"/>
</dbReference>
<dbReference type="GO" id="GO:0000156">
    <property type="term" value="F:phosphorelay response regulator activity"/>
    <property type="evidence" value="ECO:0007669"/>
    <property type="project" value="InterPro"/>
</dbReference>
<dbReference type="Pfam" id="PF00072">
    <property type="entry name" value="Response_reg"/>
    <property type="match status" value="1"/>
</dbReference>
<dbReference type="PROSITE" id="PS50930">
    <property type="entry name" value="HTH_LYTTR"/>
    <property type="match status" value="1"/>
</dbReference>
<dbReference type="InterPro" id="IPR046947">
    <property type="entry name" value="LytR-like"/>
</dbReference>
<dbReference type="InterPro" id="IPR007492">
    <property type="entry name" value="LytTR_DNA-bd_dom"/>
</dbReference>
<organism evidence="4 5">
    <name type="scientific">Ilyomonas limi</name>
    <dbReference type="NCBI Taxonomy" id="2575867"/>
    <lineage>
        <taxon>Bacteria</taxon>
        <taxon>Pseudomonadati</taxon>
        <taxon>Bacteroidota</taxon>
        <taxon>Chitinophagia</taxon>
        <taxon>Chitinophagales</taxon>
        <taxon>Chitinophagaceae</taxon>
        <taxon>Ilyomonas</taxon>
    </lineage>
</organism>
<comment type="caution">
    <text evidence="4">The sequence shown here is derived from an EMBL/GenBank/DDBJ whole genome shotgun (WGS) entry which is preliminary data.</text>
</comment>
<feature type="modified residue" description="4-aspartylphosphate" evidence="1">
    <location>
        <position position="55"/>
    </location>
</feature>
<dbReference type="Proteomes" id="UP000305848">
    <property type="component" value="Unassembled WGS sequence"/>
</dbReference>
<feature type="domain" description="HTH LytTR-type" evidence="3">
    <location>
        <begin position="144"/>
        <end position="247"/>
    </location>
</feature>
<name>A0A4U3L6H2_9BACT</name>
<feature type="domain" description="Response regulatory" evidence="2">
    <location>
        <begin position="3"/>
        <end position="116"/>
    </location>
</feature>
<dbReference type="SMART" id="SM00850">
    <property type="entry name" value="LytTR"/>
    <property type="match status" value="1"/>
</dbReference>
<dbReference type="Pfam" id="PF04397">
    <property type="entry name" value="LytTR"/>
    <property type="match status" value="1"/>
</dbReference>
<dbReference type="PANTHER" id="PTHR37299:SF1">
    <property type="entry name" value="STAGE 0 SPORULATION PROTEIN A HOMOLOG"/>
    <property type="match status" value="1"/>
</dbReference>
<dbReference type="RefSeq" id="WP_137261311.1">
    <property type="nucleotide sequence ID" value="NZ_SZQL01000005.1"/>
</dbReference>
<dbReference type="AlphaFoldDB" id="A0A4U3L6H2"/>
<dbReference type="EMBL" id="SZQL01000005">
    <property type="protein sequence ID" value="TKK69316.1"/>
    <property type="molecule type" value="Genomic_DNA"/>
</dbReference>
<dbReference type="PROSITE" id="PS50110">
    <property type="entry name" value="RESPONSE_REGULATORY"/>
    <property type="match status" value="1"/>
</dbReference>
<keyword evidence="5" id="KW-1185">Reference proteome</keyword>
<dbReference type="OrthoDB" id="1646880at2"/>
<accession>A0A4U3L6H2</accession>
<dbReference type="Gene3D" id="2.40.50.1020">
    <property type="entry name" value="LytTr DNA-binding domain"/>
    <property type="match status" value="1"/>
</dbReference>
<evidence type="ECO:0000313" key="4">
    <source>
        <dbReference type="EMBL" id="TKK69316.1"/>
    </source>
</evidence>